<protein>
    <recommendedName>
        <fullName evidence="2">Putative auto-transporter adhesin head GIN domain-containing protein</fullName>
    </recommendedName>
</protein>
<dbReference type="InterPro" id="IPR021255">
    <property type="entry name" value="DUF2807"/>
</dbReference>
<keyword evidence="1" id="KW-0732">Signal</keyword>
<dbReference type="EMBL" id="JAAGAB010000001">
    <property type="protein sequence ID" value="NDV00464.1"/>
    <property type="molecule type" value="Genomic_DNA"/>
</dbReference>
<dbReference type="Gene3D" id="2.160.20.120">
    <property type="match status" value="1"/>
</dbReference>
<feature type="chain" id="PRO_5025520255" description="Putative auto-transporter adhesin head GIN domain-containing protein" evidence="1">
    <location>
        <begin position="32"/>
        <end position="261"/>
    </location>
</feature>
<comment type="caution">
    <text evidence="3">The sequence shown here is derived from an EMBL/GenBank/DDBJ whole genome shotgun (WGS) entry which is preliminary data.</text>
</comment>
<dbReference type="Pfam" id="PF10988">
    <property type="entry name" value="DUF2807"/>
    <property type="match status" value="1"/>
</dbReference>
<accession>A0A6B2JW75</accession>
<gene>
    <name evidence="3" type="ORF">GZA08_05705</name>
</gene>
<evidence type="ECO:0000313" key="4">
    <source>
        <dbReference type="Proteomes" id="UP000474757"/>
    </source>
</evidence>
<reference evidence="3 4" key="1">
    <citation type="submission" date="2020-02" db="EMBL/GenBank/DDBJ databases">
        <title>Pseudoroseicyclus tamarix, sp. nov., isolated from offshore sediment of a Tamarix chinensis forest.</title>
        <authorList>
            <person name="Gai Y."/>
        </authorList>
    </citation>
    <scope>NUCLEOTIDE SEQUENCE [LARGE SCALE GENOMIC DNA]</scope>
    <source>
        <strain evidence="3 4">CLL3-39</strain>
    </source>
</reference>
<dbReference type="AlphaFoldDB" id="A0A6B2JW75"/>
<organism evidence="3 4">
    <name type="scientific">Pseudoroseicyclus tamaricis</name>
    <dbReference type="NCBI Taxonomy" id="2705421"/>
    <lineage>
        <taxon>Bacteria</taxon>
        <taxon>Pseudomonadati</taxon>
        <taxon>Pseudomonadota</taxon>
        <taxon>Alphaproteobacteria</taxon>
        <taxon>Rhodobacterales</taxon>
        <taxon>Paracoccaceae</taxon>
        <taxon>Pseudoroseicyclus</taxon>
    </lineage>
</organism>
<dbReference type="Proteomes" id="UP000474757">
    <property type="component" value="Unassembled WGS sequence"/>
</dbReference>
<feature type="signal peptide" evidence="1">
    <location>
        <begin position="1"/>
        <end position="31"/>
    </location>
</feature>
<dbReference type="RefSeq" id="WP_163890804.1">
    <property type="nucleotide sequence ID" value="NZ_JAAFYS010000001.1"/>
</dbReference>
<evidence type="ECO:0000259" key="2">
    <source>
        <dbReference type="Pfam" id="PF10988"/>
    </source>
</evidence>
<evidence type="ECO:0000313" key="3">
    <source>
        <dbReference type="EMBL" id="NDV00464.1"/>
    </source>
</evidence>
<proteinExistence type="predicted"/>
<keyword evidence="4" id="KW-1185">Reference proteome</keyword>
<evidence type="ECO:0000256" key="1">
    <source>
        <dbReference type="SAM" id="SignalP"/>
    </source>
</evidence>
<name>A0A6B2JW75_9RHOB</name>
<feature type="domain" description="Putative auto-transporter adhesin head GIN" evidence="2">
    <location>
        <begin position="41"/>
        <end position="245"/>
    </location>
</feature>
<sequence>MTSFARSAATKAPFAVALLATAIAFPSLALAETRGYDAAGFDTISVSDGVEAVISEGDFFVEAEARQGDIDRLVVEVDGDRLKIGRDQHLPLGLLQLFRQDEFIVTVHLPEVRGINADHGANVESSVPSAEGAFTAGATGGANLRIAGIVAERVTADSRSGANLWLEAEAEEVKLAASSGANLNASGSCGTLHASGRSGASLRADDLACEVALLDAASGASMRAHASETAEASASSGASIALYGGGEVDATENSGGSVRSR</sequence>